<name>A0A814HU40_9BILA</name>
<accession>A0A814HU40</accession>
<dbReference type="SUPFAM" id="SSF54928">
    <property type="entry name" value="RNA-binding domain, RBD"/>
    <property type="match status" value="1"/>
</dbReference>
<evidence type="ECO:0000256" key="5">
    <source>
        <dbReference type="PROSITE-ProRule" id="PRU00176"/>
    </source>
</evidence>
<feature type="region of interest" description="Disordered" evidence="6">
    <location>
        <begin position="54"/>
        <end position="85"/>
    </location>
</feature>
<dbReference type="GO" id="GO:0005654">
    <property type="term" value="C:nucleoplasm"/>
    <property type="evidence" value="ECO:0007669"/>
    <property type="project" value="TreeGrafter"/>
</dbReference>
<evidence type="ECO:0000313" key="10">
    <source>
        <dbReference type="Proteomes" id="UP000663829"/>
    </source>
</evidence>
<evidence type="ECO:0000259" key="7">
    <source>
        <dbReference type="PROSITE" id="PS50102"/>
    </source>
</evidence>
<keyword evidence="2" id="KW-0677">Repeat</keyword>
<evidence type="ECO:0000313" key="8">
    <source>
        <dbReference type="EMBL" id="CAF1014698.1"/>
    </source>
</evidence>
<dbReference type="InterPro" id="IPR035979">
    <property type="entry name" value="RBD_domain_sf"/>
</dbReference>
<reference evidence="8" key="1">
    <citation type="submission" date="2021-02" db="EMBL/GenBank/DDBJ databases">
        <authorList>
            <person name="Nowell W R."/>
        </authorList>
    </citation>
    <scope>NUCLEOTIDE SEQUENCE</scope>
</reference>
<evidence type="ECO:0000256" key="4">
    <source>
        <dbReference type="ARBA" id="ARBA00023242"/>
    </source>
</evidence>
<evidence type="ECO:0000256" key="1">
    <source>
        <dbReference type="ARBA" id="ARBA00004123"/>
    </source>
</evidence>
<dbReference type="PANTHER" id="PTHR48033">
    <property type="entry name" value="RNA-BINDING (RRM/RBD/RNP MOTIFS) FAMILY PROTEIN"/>
    <property type="match status" value="1"/>
</dbReference>
<proteinExistence type="predicted"/>
<comment type="subcellular location">
    <subcellularLocation>
        <location evidence="1">Nucleus</location>
    </subcellularLocation>
</comment>
<dbReference type="Gene3D" id="3.30.70.330">
    <property type="match status" value="1"/>
</dbReference>
<gene>
    <name evidence="8" type="ORF">GPM918_LOCUS14455</name>
    <name evidence="9" type="ORF">SRO942_LOCUS14448</name>
</gene>
<feature type="compositionally biased region" description="Acidic residues" evidence="6">
    <location>
        <begin position="73"/>
        <end position="82"/>
    </location>
</feature>
<organism evidence="8 10">
    <name type="scientific">Didymodactylos carnosus</name>
    <dbReference type="NCBI Taxonomy" id="1234261"/>
    <lineage>
        <taxon>Eukaryota</taxon>
        <taxon>Metazoa</taxon>
        <taxon>Spiralia</taxon>
        <taxon>Gnathifera</taxon>
        <taxon>Rotifera</taxon>
        <taxon>Eurotatoria</taxon>
        <taxon>Bdelloidea</taxon>
        <taxon>Philodinida</taxon>
        <taxon>Philodinidae</taxon>
        <taxon>Didymodactylos</taxon>
    </lineage>
</organism>
<keyword evidence="3 5" id="KW-0694">RNA-binding</keyword>
<dbReference type="Proteomes" id="UP000663829">
    <property type="component" value="Unassembled WGS sequence"/>
</dbReference>
<comment type="caution">
    <text evidence="8">The sequence shown here is derived from an EMBL/GenBank/DDBJ whole genome shotgun (WGS) entry which is preliminary data.</text>
</comment>
<dbReference type="Pfam" id="PF00076">
    <property type="entry name" value="RRM_1"/>
    <property type="match status" value="1"/>
</dbReference>
<dbReference type="AlphaFoldDB" id="A0A814HU40"/>
<dbReference type="GO" id="GO:0000785">
    <property type="term" value="C:chromatin"/>
    <property type="evidence" value="ECO:0007669"/>
    <property type="project" value="TreeGrafter"/>
</dbReference>
<evidence type="ECO:0000256" key="2">
    <source>
        <dbReference type="ARBA" id="ARBA00022737"/>
    </source>
</evidence>
<dbReference type="InterPro" id="IPR000504">
    <property type="entry name" value="RRM_dom"/>
</dbReference>
<feature type="domain" description="RRM" evidence="7">
    <location>
        <begin position="89"/>
        <end position="165"/>
    </location>
</feature>
<keyword evidence="10" id="KW-1185">Reference proteome</keyword>
<dbReference type="EMBL" id="CAJNOQ010003483">
    <property type="protein sequence ID" value="CAF1014698.1"/>
    <property type="molecule type" value="Genomic_DNA"/>
</dbReference>
<evidence type="ECO:0000256" key="3">
    <source>
        <dbReference type="ARBA" id="ARBA00022884"/>
    </source>
</evidence>
<dbReference type="Proteomes" id="UP000681722">
    <property type="component" value="Unassembled WGS sequence"/>
</dbReference>
<dbReference type="GO" id="GO:0003723">
    <property type="term" value="F:RNA binding"/>
    <property type="evidence" value="ECO:0007669"/>
    <property type="project" value="UniProtKB-UniRule"/>
</dbReference>
<keyword evidence="4" id="KW-0539">Nucleus</keyword>
<evidence type="ECO:0000313" key="9">
    <source>
        <dbReference type="EMBL" id="CAF3786063.1"/>
    </source>
</evidence>
<sequence>MMKDCVPQFPSYATYPYHHHQQHPHQYWQYENIGPNSPSLSSSSHQTDNRYQNRNLYHNGRPITNGGSQIQYFDDEDDDEEDGPRPFDRKMFIGGLSWQTTPENLKTYFQQYGEVLECMIMKDAITKRSRGFGFITFKDATAVDKVLAKEQHMLDEKQIEVLVDY</sequence>
<evidence type="ECO:0000256" key="6">
    <source>
        <dbReference type="SAM" id="MobiDB-lite"/>
    </source>
</evidence>
<dbReference type="FunFam" id="3.30.70.330:FF:000025">
    <property type="entry name" value="RNA-binding protein Musashi homolog 2 isoform X1"/>
    <property type="match status" value="1"/>
</dbReference>
<dbReference type="PROSITE" id="PS50102">
    <property type="entry name" value="RRM"/>
    <property type="match status" value="1"/>
</dbReference>
<dbReference type="GO" id="GO:0010468">
    <property type="term" value="P:regulation of gene expression"/>
    <property type="evidence" value="ECO:0007669"/>
    <property type="project" value="TreeGrafter"/>
</dbReference>
<dbReference type="PANTHER" id="PTHR48033:SF10">
    <property type="entry name" value="RNA-BINDING PROTEIN SQUID"/>
    <property type="match status" value="1"/>
</dbReference>
<dbReference type="SMART" id="SM00360">
    <property type="entry name" value="RRM"/>
    <property type="match status" value="1"/>
</dbReference>
<dbReference type="InterPro" id="IPR012677">
    <property type="entry name" value="Nucleotide-bd_a/b_plait_sf"/>
</dbReference>
<dbReference type="EMBL" id="CAJOBC010003481">
    <property type="protein sequence ID" value="CAF3786063.1"/>
    <property type="molecule type" value="Genomic_DNA"/>
</dbReference>
<protein>
    <recommendedName>
        <fullName evidence="7">RRM domain-containing protein</fullName>
    </recommendedName>
</protein>
<dbReference type="OrthoDB" id="1875751at2759"/>